<comment type="caution">
    <text evidence="1">The sequence shown here is derived from an EMBL/GenBank/DDBJ whole genome shotgun (WGS) entry which is preliminary data.</text>
</comment>
<protein>
    <submittedName>
        <fullName evidence="1">Uncharacterized protein</fullName>
    </submittedName>
</protein>
<name>A0ABD1E5U0_HYPHA</name>
<organism evidence="1 2">
    <name type="scientific">Hypothenemus hampei</name>
    <name type="common">Coffee berry borer</name>
    <dbReference type="NCBI Taxonomy" id="57062"/>
    <lineage>
        <taxon>Eukaryota</taxon>
        <taxon>Metazoa</taxon>
        <taxon>Ecdysozoa</taxon>
        <taxon>Arthropoda</taxon>
        <taxon>Hexapoda</taxon>
        <taxon>Insecta</taxon>
        <taxon>Pterygota</taxon>
        <taxon>Neoptera</taxon>
        <taxon>Endopterygota</taxon>
        <taxon>Coleoptera</taxon>
        <taxon>Polyphaga</taxon>
        <taxon>Cucujiformia</taxon>
        <taxon>Curculionidae</taxon>
        <taxon>Scolytinae</taxon>
        <taxon>Hypothenemus</taxon>
    </lineage>
</organism>
<dbReference type="EMBL" id="JBDJPC010000010">
    <property type="protein sequence ID" value="KAL1490053.1"/>
    <property type="molecule type" value="Genomic_DNA"/>
</dbReference>
<evidence type="ECO:0000313" key="1">
    <source>
        <dbReference type="EMBL" id="KAL1490053.1"/>
    </source>
</evidence>
<gene>
    <name evidence="1" type="ORF">ABEB36_012797</name>
</gene>
<sequence>MKYSLDIRQRAFYKKQSAIFVEIDYVEVPKCLIISIFGIGNGQLNSDELTYPSEDLTICVGHAVTLIEHFLNKFSNTVNISKCLAVEIKQKIDLSVFSRELHENVAIDCFLKSLCRITILWWCKRKNRAIKESRKGGDWPCRDNISLDGMFRDDQDSKCDMFVFDMMNVIIPVANSRNRVNTYEFAVDEQNVLFDKMTSFVENMQMIGGGKDELPFRFHILSVPFNLINRNVSRKPTLDMRSKPTASLVN</sequence>
<keyword evidence="2" id="KW-1185">Reference proteome</keyword>
<proteinExistence type="predicted"/>
<accession>A0ABD1E5U0</accession>
<dbReference type="AlphaFoldDB" id="A0ABD1E5U0"/>
<evidence type="ECO:0000313" key="2">
    <source>
        <dbReference type="Proteomes" id="UP001566132"/>
    </source>
</evidence>
<dbReference type="Proteomes" id="UP001566132">
    <property type="component" value="Unassembled WGS sequence"/>
</dbReference>
<reference evidence="1 2" key="1">
    <citation type="submission" date="2024-05" db="EMBL/GenBank/DDBJ databases">
        <title>Genetic variation in Jamaican populations of the coffee berry borer (Hypothenemus hampei).</title>
        <authorList>
            <person name="Errbii M."/>
            <person name="Myrie A."/>
        </authorList>
    </citation>
    <scope>NUCLEOTIDE SEQUENCE [LARGE SCALE GENOMIC DNA]</scope>
    <source>
        <strain evidence="1">JA-Hopewell-2020-01-JO</strain>
        <tissue evidence="1">Whole body</tissue>
    </source>
</reference>